<comment type="caution">
    <text evidence="3">The sequence shown here is derived from an EMBL/GenBank/DDBJ whole genome shotgun (WGS) entry which is preliminary data.</text>
</comment>
<evidence type="ECO:0000313" key="3">
    <source>
        <dbReference type="EMBL" id="MFC5972168.1"/>
    </source>
</evidence>
<name>A0ABD5RNT8_9EURY</name>
<feature type="domain" description="Halobacterial output" evidence="2">
    <location>
        <begin position="35"/>
        <end position="108"/>
    </location>
</feature>
<dbReference type="EMBL" id="JBHSQH010000001">
    <property type="protein sequence ID" value="MFC5972168.1"/>
    <property type="molecule type" value="Genomic_DNA"/>
</dbReference>
<dbReference type="Proteomes" id="UP001596099">
    <property type="component" value="Unassembled WGS sequence"/>
</dbReference>
<dbReference type="InterPro" id="IPR040624">
    <property type="entry name" value="HalOD1"/>
</dbReference>
<dbReference type="AlphaFoldDB" id="A0ABD5RNT8"/>
<reference evidence="3 4" key="1">
    <citation type="journal article" date="2019" name="Int. J. Syst. Evol. Microbiol.">
        <title>The Global Catalogue of Microorganisms (GCM) 10K type strain sequencing project: providing services to taxonomists for standard genome sequencing and annotation.</title>
        <authorList>
            <consortium name="The Broad Institute Genomics Platform"/>
            <consortium name="The Broad Institute Genome Sequencing Center for Infectious Disease"/>
            <person name="Wu L."/>
            <person name="Ma J."/>
        </authorList>
    </citation>
    <scope>NUCLEOTIDE SEQUENCE [LARGE SCALE GENOMIC DNA]</scope>
    <source>
        <strain evidence="3 4">CGMCC 1.12543</strain>
    </source>
</reference>
<proteinExistence type="predicted"/>
<evidence type="ECO:0000259" key="2">
    <source>
        <dbReference type="Pfam" id="PF18545"/>
    </source>
</evidence>
<sequence length="112" mass="12289">MQWVRMGREQRAPDGPAAGGRRTLRHRSTFDPTGEESLLGAVTDGLSEVVGTDPKSLDPPLATVAAWEALERLVERHADADPAPIHYVQFDYREFVVAVSGDGEIVIYDAEQ</sequence>
<evidence type="ECO:0000256" key="1">
    <source>
        <dbReference type="SAM" id="MobiDB-lite"/>
    </source>
</evidence>
<feature type="compositionally biased region" description="Basic and acidic residues" evidence="1">
    <location>
        <begin position="1"/>
        <end position="12"/>
    </location>
</feature>
<accession>A0ABD5RNT8</accession>
<dbReference type="Pfam" id="PF18545">
    <property type="entry name" value="HalOD1"/>
    <property type="match status" value="1"/>
</dbReference>
<keyword evidence="4" id="KW-1185">Reference proteome</keyword>
<evidence type="ECO:0000313" key="4">
    <source>
        <dbReference type="Proteomes" id="UP001596099"/>
    </source>
</evidence>
<organism evidence="3 4">
    <name type="scientific">Halomarina salina</name>
    <dbReference type="NCBI Taxonomy" id="1872699"/>
    <lineage>
        <taxon>Archaea</taxon>
        <taxon>Methanobacteriati</taxon>
        <taxon>Methanobacteriota</taxon>
        <taxon>Stenosarchaea group</taxon>
        <taxon>Halobacteria</taxon>
        <taxon>Halobacteriales</taxon>
        <taxon>Natronomonadaceae</taxon>
        <taxon>Halomarina</taxon>
    </lineage>
</organism>
<gene>
    <name evidence="3" type="ORF">ACFPYI_12580</name>
</gene>
<feature type="region of interest" description="Disordered" evidence="1">
    <location>
        <begin position="1"/>
        <end position="37"/>
    </location>
</feature>
<protein>
    <submittedName>
        <fullName evidence="3">HalOD1 output domain-containing protein</fullName>
    </submittedName>
</protein>